<protein>
    <recommendedName>
        <fullName evidence="2">Lcl C-terminal domain-containing protein</fullName>
    </recommendedName>
</protein>
<keyword evidence="1" id="KW-0812">Transmembrane</keyword>
<dbReference type="Pfam" id="PF07603">
    <property type="entry name" value="Lcl_C"/>
    <property type="match status" value="1"/>
</dbReference>
<reference evidence="3" key="1">
    <citation type="submission" date="2018-05" db="EMBL/GenBank/DDBJ databases">
        <authorList>
            <person name="Lanie J.A."/>
            <person name="Ng W.-L."/>
            <person name="Kazmierczak K.M."/>
            <person name="Andrzejewski T.M."/>
            <person name="Davidsen T.M."/>
            <person name="Wayne K.J."/>
            <person name="Tettelin H."/>
            <person name="Glass J.I."/>
            <person name="Rusch D."/>
            <person name="Podicherti R."/>
            <person name="Tsui H.-C.T."/>
            <person name="Winkler M.E."/>
        </authorList>
    </citation>
    <scope>NUCLEOTIDE SEQUENCE</scope>
</reference>
<evidence type="ECO:0000256" key="1">
    <source>
        <dbReference type="SAM" id="Phobius"/>
    </source>
</evidence>
<proteinExistence type="predicted"/>
<dbReference type="EMBL" id="UINC01035662">
    <property type="protein sequence ID" value="SVB28424.1"/>
    <property type="molecule type" value="Genomic_DNA"/>
</dbReference>
<keyword evidence="1" id="KW-0472">Membrane</keyword>
<feature type="domain" description="Lcl C-terminal" evidence="2">
    <location>
        <begin position="55"/>
        <end position="165"/>
    </location>
</feature>
<feature type="transmembrane region" description="Helical" evidence="1">
    <location>
        <begin position="24"/>
        <end position="46"/>
    </location>
</feature>
<evidence type="ECO:0000313" key="3">
    <source>
        <dbReference type="EMBL" id="SVB28424.1"/>
    </source>
</evidence>
<accession>A0A382CRI5</accession>
<name>A0A382CRI5_9ZZZZ</name>
<evidence type="ECO:0000259" key="2">
    <source>
        <dbReference type="Pfam" id="PF07603"/>
    </source>
</evidence>
<gene>
    <name evidence="3" type="ORF">METZ01_LOCUS181278</name>
</gene>
<dbReference type="AlphaFoldDB" id="A0A382CRI5"/>
<sequence length="186" mass="21638">MLALTQIKNNFYPSQMKILRRLRYFWVILATVIITGTPFLNSAWAARYLDQGDGSVADKNSGLFWQRADSYHELKKGINWYQALEYVDLKNAEKFAGFDDWRLPTLKELKSLYDASRPIKSKDGERIGLPESFRNGGSYYLWTSTERGLENAWYFGLGFKEEYFNLKDLGDLDQGVKMVRGKFNKN</sequence>
<dbReference type="InterPro" id="IPR011460">
    <property type="entry name" value="Lcl_C"/>
</dbReference>
<keyword evidence="1" id="KW-1133">Transmembrane helix</keyword>
<organism evidence="3">
    <name type="scientific">marine metagenome</name>
    <dbReference type="NCBI Taxonomy" id="408172"/>
    <lineage>
        <taxon>unclassified sequences</taxon>
        <taxon>metagenomes</taxon>
        <taxon>ecological metagenomes</taxon>
    </lineage>
</organism>